<evidence type="ECO:0000313" key="3">
    <source>
        <dbReference type="Proteomes" id="UP000017131"/>
    </source>
</evidence>
<dbReference type="Pfam" id="PF05656">
    <property type="entry name" value="DUF805"/>
    <property type="match status" value="1"/>
</dbReference>
<protein>
    <recommendedName>
        <fullName evidence="4">DUF805 domain-containing protein</fullName>
    </recommendedName>
</protein>
<keyword evidence="3" id="KW-1185">Reference proteome</keyword>
<keyword evidence="1" id="KW-0812">Transmembrane</keyword>
<dbReference type="RefSeq" id="WP_023015042.1">
    <property type="nucleotide sequence ID" value="NZ_AXDY01000002.1"/>
</dbReference>
<gene>
    <name evidence="2" type="ORF">SSIM_02525</name>
</gene>
<proteinExistence type="predicted"/>
<organism evidence="2 3">
    <name type="scientific">Staphylococcus simulans UMC-CNS-990</name>
    <dbReference type="NCBI Taxonomy" id="1405498"/>
    <lineage>
        <taxon>Bacteria</taxon>
        <taxon>Bacillati</taxon>
        <taxon>Bacillota</taxon>
        <taxon>Bacilli</taxon>
        <taxon>Bacillales</taxon>
        <taxon>Staphylococcaceae</taxon>
        <taxon>Staphylococcus</taxon>
    </lineage>
</organism>
<sequence>MHEQHKKSVGFVEAFVLFWKRYIDFNGRSRRSEFWFMVLWTMIINIVLNSLDALLGLNQNFDNTSFGLTTLFEIASFIPGVALLTRRFHDTGNTMVVPIIFSALLVIERILLFVDLGDGMFATIVDAIISIAQLVFVIWVIVVGVQKSQEGHNAYGPEPVGQRYKHA</sequence>
<feature type="transmembrane region" description="Helical" evidence="1">
    <location>
        <begin position="120"/>
        <end position="145"/>
    </location>
</feature>
<evidence type="ECO:0008006" key="4">
    <source>
        <dbReference type="Google" id="ProtNLM"/>
    </source>
</evidence>
<dbReference type="InterPro" id="IPR008523">
    <property type="entry name" value="DUF805"/>
</dbReference>
<accession>A0ABN0PFK5</accession>
<evidence type="ECO:0000256" key="1">
    <source>
        <dbReference type="SAM" id="Phobius"/>
    </source>
</evidence>
<comment type="caution">
    <text evidence="2">The sequence shown here is derived from an EMBL/GenBank/DDBJ whole genome shotgun (WGS) entry which is preliminary data.</text>
</comment>
<feature type="transmembrane region" description="Helical" evidence="1">
    <location>
        <begin position="66"/>
        <end position="84"/>
    </location>
</feature>
<evidence type="ECO:0000313" key="2">
    <source>
        <dbReference type="EMBL" id="ERS94348.1"/>
    </source>
</evidence>
<reference evidence="2 3" key="1">
    <citation type="journal article" date="2013" name="Genome Announc.">
        <title>Draft Genome Sequence of Staphylococcus simulans UMC-CNS-990, Isolated from a Case of Chronic Bovine Mastitis.</title>
        <authorList>
            <person name="Calcutt M.J."/>
            <person name="Foecking M.F."/>
            <person name="Hsieh H.Y."/>
            <person name="Perry J."/>
            <person name="Stewart G.C."/>
            <person name="Middleton J.R."/>
        </authorList>
    </citation>
    <scope>NUCLEOTIDE SEQUENCE [LARGE SCALE GENOMIC DNA]</scope>
    <source>
        <strain evidence="2 3">UMC-CNS-990</strain>
    </source>
</reference>
<feature type="transmembrane region" description="Helical" evidence="1">
    <location>
        <begin position="34"/>
        <end position="54"/>
    </location>
</feature>
<dbReference type="Proteomes" id="UP000017131">
    <property type="component" value="Unassembled WGS sequence"/>
</dbReference>
<dbReference type="PANTHER" id="PTHR34980">
    <property type="entry name" value="INNER MEMBRANE PROTEIN-RELATED-RELATED"/>
    <property type="match status" value="1"/>
</dbReference>
<keyword evidence="1" id="KW-0472">Membrane</keyword>
<name>A0ABN0PFK5_STASI</name>
<keyword evidence="1" id="KW-1133">Transmembrane helix</keyword>
<dbReference type="EMBL" id="AXDY01000002">
    <property type="protein sequence ID" value="ERS94348.1"/>
    <property type="molecule type" value="Genomic_DNA"/>
</dbReference>
<feature type="transmembrane region" description="Helical" evidence="1">
    <location>
        <begin position="96"/>
        <end position="114"/>
    </location>
</feature>
<dbReference type="PANTHER" id="PTHR34980:SF2">
    <property type="entry name" value="INNER MEMBRANE PROTEIN YHAH-RELATED"/>
    <property type="match status" value="1"/>
</dbReference>